<feature type="compositionally biased region" description="Low complexity" evidence="1">
    <location>
        <begin position="1105"/>
        <end position="1121"/>
    </location>
</feature>
<dbReference type="CDD" id="cd01650">
    <property type="entry name" value="RT_nLTR_like"/>
    <property type="match status" value="1"/>
</dbReference>
<dbReference type="Proteomes" id="UP001234989">
    <property type="component" value="Chromosome 7"/>
</dbReference>
<accession>A0AAF0ZJN9</accession>
<evidence type="ECO:0000259" key="2">
    <source>
        <dbReference type="PROSITE" id="PS50878"/>
    </source>
</evidence>
<protein>
    <recommendedName>
        <fullName evidence="2">Reverse transcriptase domain-containing protein</fullName>
    </recommendedName>
</protein>
<dbReference type="InterPro" id="IPR043502">
    <property type="entry name" value="DNA/RNA_pol_sf"/>
</dbReference>
<evidence type="ECO:0000313" key="3">
    <source>
        <dbReference type="EMBL" id="WMV39559.1"/>
    </source>
</evidence>
<dbReference type="CDD" id="cd09076">
    <property type="entry name" value="L1-EN"/>
    <property type="match status" value="1"/>
</dbReference>
<dbReference type="PROSITE" id="PS50878">
    <property type="entry name" value="RT_POL"/>
    <property type="match status" value="1"/>
</dbReference>
<dbReference type="InterPro" id="IPR036691">
    <property type="entry name" value="Endo/exonu/phosph_ase_sf"/>
</dbReference>
<gene>
    <name evidence="3" type="ORF">MTR67_032944</name>
</gene>
<dbReference type="SUPFAM" id="SSF56672">
    <property type="entry name" value="DNA/RNA polymerases"/>
    <property type="match status" value="1"/>
</dbReference>
<dbReference type="PANTHER" id="PTHR46238:SF8">
    <property type="entry name" value="ENDONUCLEASE_EXONUCLEASE_PHOSPHATASE DOMAIN-CONTAINING PROTEIN"/>
    <property type="match status" value="1"/>
</dbReference>
<keyword evidence="4" id="KW-1185">Reference proteome</keyword>
<proteinExistence type="predicted"/>
<dbReference type="EMBL" id="CP133618">
    <property type="protein sequence ID" value="WMV39559.1"/>
    <property type="molecule type" value="Genomic_DNA"/>
</dbReference>
<name>A0AAF0ZJN9_SOLVR</name>
<reference evidence="3" key="1">
    <citation type="submission" date="2023-08" db="EMBL/GenBank/DDBJ databases">
        <title>A de novo genome assembly of Solanum verrucosum Schlechtendal, a Mexican diploid species geographically isolated from the other diploid A-genome species in potato relatives.</title>
        <authorList>
            <person name="Hosaka K."/>
        </authorList>
    </citation>
    <scope>NUCLEOTIDE SEQUENCE</scope>
    <source>
        <tissue evidence="3">Young leaves</tissue>
    </source>
</reference>
<evidence type="ECO:0000256" key="1">
    <source>
        <dbReference type="SAM" id="MobiDB-lite"/>
    </source>
</evidence>
<dbReference type="InterPro" id="IPR043128">
    <property type="entry name" value="Rev_trsase/Diguanyl_cyclase"/>
</dbReference>
<dbReference type="Gene3D" id="3.60.10.10">
    <property type="entry name" value="Endonuclease/exonuclease/phosphatase"/>
    <property type="match status" value="1"/>
</dbReference>
<sequence>MTLFTPVAVFRVFRCRSYCGCSIVLVDLVPDGGNESCLRLRPRSREHRGKGVTVSHNVRVGSWNIGSKARDVDGFKLWYSGGSRDRNGVGILVDGDLREQVVEVRRINDRLMTIKLVIGGCTWSVVSAYAPQVGLDEEARKLFYEELDKVVRGIPNTEKIVIGGDFNGHIGATSSGFDDVHGGFGFGERNGGGTSLLDFAKAFELVIANSCFPKKENHLVTFRSTVAKTQIDYLLLRKGDRGLFKDCKVIPSENLTTQHKLLVVDLKIKRVRRKKVVPDRPRIKWGGLTPALSREMGEELMGMGAWSGNGDADTMWNKAASCIREVASKVLGVSRGKFGGHKGDWWWNGEVQGKVEAKKAAHTKLAECVDEEEKRTLKKEAKLAVTKAKTAAFKRLYVELGDKGGDKNLYRLAKARERKARDLDQVKCIKDEEGKILVEETSIKQRWRSYFHKLLNEKGESDIVLGVLAHSERLRDFGYCRCVRTEEVIRAISRMSRGRATGPDEIPVEFWKSMDKAGIKWLIGLFNVILKTAKMPDEWRWSTMVPLYKNKGDIQNCNNYGGIKLLSHTMKIWERVVEMRVRRGVYISENQFGFMPGRSTTEAIHLMRRLVEKYRERKRDLHMVLIDLEKAYDKVPRNVLWRCLESKGVPMIYIRAINDMYGGAKTQVRTVGGDSEHFPVEMGLYQGSVLSPFLFALVMDELTRSIQEKVPWCMLFADDIVLIDETRDRVNARLEVWRQTLESKGFRLSRTKTEYLGCKFSDVLDETDVEVRLDAQIIPKKESFKYLGAVIQRSGDIDDDVTHRIGVAWIKWRLASGVLCDKKIPPKLKGKFYRVVVRPALLYGAECWPVKNAHVQKMHVAEMRMLRWTCGHTRSDKIRNEVIREKVGVTSVVDKLREARLRWFGHVKRRSADAPVRRCEEMVVEGTRRGRGRPKKYWEEVIRQDLARLHITEDMTLDRKEWRSRIKVEGSESNWSSRSLPPLGVVWIMNLVLWLLLNRSIDCLIDISEVEALLGFVAFVLELLEDDFDLDLEDIMVMEAIWLSIQENGRNRSMDYSDVGPSEQYTEEDHRCVPAVNPAASGSSSSPSGGLACAIAALAERQQMSGESSSYSRNMSSSYNEHPSCDRFPNREELENDDYPHAEGTMHVSPESHLEIPREDGEWADHGSMVAEVGTSYAVSDEMEDDASFPLQGEMVSDLQPTTSSIVPENFEEQMMLAMAVSLAEASARSSPPGVAWH</sequence>
<dbReference type="Pfam" id="PF00078">
    <property type="entry name" value="RVT_1"/>
    <property type="match status" value="1"/>
</dbReference>
<organism evidence="3 4">
    <name type="scientific">Solanum verrucosum</name>
    <dbReference type="NCBI Taxonomy" id="315347"/>
    <lineage>
        <taxon>Eukaryota</taxon>
        <taxon>Viridiplantae</taxon>
        <taxon>Streptophyta</taxon>
        <taxon>Embryophyta</taxon>
        <taxon>Tracheophyta</taxon>
        <taxon>Spermatophyta</taxon>
        <taxon>Magnoliopsida</taxon>
        <taxon>eudicotyledons</taxon>
        <taxon>Gunneridae</taxon>
        <taxon>Pentapetalae</taxon>
        <taxon>asterids</taxon>
        <taxon>lamiids</taxon>
        <taxon>Solanales</taxon>
        <taxon>Solanaceae</taxon>
        <taxon>Solanoideae</taxon>
        <taxon>Solaneae</taxon>
        <taxon>Solanum</taxon>
    </lineage>
</organism>
<evidence type="ECO:0000313" key="4">
    <source>
        <dbReference type="Proteomes" id="UP001234989"/>
    </source>
</evidence>
<feature type="domain" description="Reverse transcriptase" evidence="2">
    <location>
        <begin position="528"/>
        <end position="791"/>
    </location>
</feature>
<dbReference type="PANTHER" id="PTHR46238">
    <property type="entry name" value="REVERSE TRANSCRIPTASE DOMAIN-CONTAINING PROTEIN"/>
    <property type="match status" value="1"/>
</dbReference>
<feature type="region of interest" description="Disordered" evidence="1">
    <location>
        <begin position="1105"/>
        <end position="1125"/>
    </location>
</feature>
<dbReference type="Gene3D" id="3.30.70.270">
    <property type="match status" value="1"/>
</dbReference>
<dbReference type="InterPro" id="IPR000477">
    <property type="entry name" value="RT_dom"/>
</dbReference>
<dbReference type="SUPFAM" id="SSF56219">
    <property type="entry name" value="DNase I-like"/>
    <property type="match status" value="1"/>
</dbReference>
<dbReference type="AlphaFoldDB" id="A0AAF0ZJN9"/>